<accession>A0AAV4BEF2</accession>
<protein>
    <submittedName>
        <fullName evidence="1">Uncharacterized protein</fullName>
    </submittedName>
</protein>
<proteinExistence type="predicted"/>
<comment type="caution">
    <text evidence="1">The sequence shown here is derived from an EMBL/GenBank/DDBJ whole genome shotgun (WGS) entry which is preliminary data.</text>
</comment>
<reference evidence="1 2" key="1">
    <citation type="journal article" date="2021" name="Elife">
        <title>Chloroplast acquisition without the gene transfer in kleptoplastic sea slugs, Plakobranchus ocellatus.</title>
        <authorList>
            <person name="Maeda T."/>
            <person name="Takahashi S."/>
            <person name="Yoshida T."/>
            <person name="Shimamura S."/>
            <person name="Takaki Y."/>
            <person name="Nagai Y."/>
            <person name="Toyoda A."/>
            <person name="Suzuki Y."/>
            <person name="Arimoto A."/>
            <person name="Ishii H."/>
            <person name="Satoh N."/>
            <person name="Nishiyama T."/>
            <person name="Hasebe M."/>
            <person name="Maruyama T."/>
            <person name="Minagawa J."/>
            <person name="Obokata J."/>
            <person name="Shigenobu S."/>
        </authorList>
    </citation>
    <scope>NUCLEOTIDE SEQUENCE [LARGE SCALE GENOMIC DNA]</scope>
</reference>
<keyword evidence="2" id="KW-1185">Reference proteome</keyword>
<organism evidence="1 2">
    <name type="scientific">Plakobranchus ocellatus</name>
    <dbReference type="NCBI Taxonomy" id="259542"/>
    <lineage>
        <taxon>Eukaryota</taxon>
        <taxon>Metazoa</taxon>
        <taxon>Spiralia</taxon>
        <taxon>Lophotrochozoa</taxon>
        <taxon>Mollusca</taxon>
        <taxon>Gastropoda</taxon>
        <taxon>Heterobranchia</taxon>
        <taxon>Euthyneura</taxon>
        <taxon>Panpulmonata</taxon>
        <taxon>Sacoglossa</taxon>
        <taxon>Placobranchoidea</taxon>
        <taxon>Plakobranchidae</taxon>
        <taxon>Plakobranchus</taxon>
    </lineage>
</organism>
<sequence>MDNKLHIWAFVCTFMSEISPVVNFTNYRSISTPTKILNISKCQLAPTPIGSRSPLESSFPLSSVNRPPVEAPSRALRRPVVKYAMVPSYDVNTSEFALCLTSRAPCVT</sequence>
<dbReference type="Proteomes" id="UP000735302">
    <property type="component" value="Unassembled WGS sequence"/>
</dbReference>
<gene>
    <name evidence="1" type="ORF">PoB_004405800</name>
</gene>
<dbReference type="EMBL" id="BLXT01004835">
    <property type="protein sequence ID" value="GFO17553.1"/>
    <property type="molecule type" value="Genomic_DNA"/>
</dbReference>
<evidence type="ECO:0000313" key="2">
    <source>
        <dbReference type="Proteomes" id="UP000735302"/>
    </source>
</evidence>
<name>A0AAV4BEF2_9GAST</name>
<dbReference type="AlphaFoldDB" id="A0AAV4BEF2"/>
<evidence type="ECO:0000313" key="1">
    <source>
        <dbReference type="EMBL" id="GFO17553.1"/>
    </source>
</evidence>